<evidence type="ECO:0000256" key="1">
    <source>
        <dbReference type="SAM" id="MobiDB-lite"/>
    </source>
</evidence>
<keyword evidence="3" id="KW-1185">Reference proteome</keyword>
<reference evidence="2" key="1">
    <citation type="journal article" date="2020" name="Stud. Mycol.">
        <title>101 Dothideomycetes genomes: a test case for predicting lifestyles and emergence of pathogens.</title>
        <authorList>
            <person name="Haridas S."/>
            <person name="Albert R."/>
            <person name="Binder M."/>
            <person name="Bloem J."/>
            <person name="Labutti K."/>
            <person name="Salamov A."/>
            <person name="Andreopoulos B."/>
            <person name="Baker S."/>
            <person name="Barry K."/>
            <person name="Bills G."/>
            <person name="Bluhm B."/>
            <person name="Cannon C."/>
            <person name="Castanera R."/>
            <person name="Culley D."/>
            <person name="Daum C."/>
            <person name="Ezra D."/>
            <person name="Gonzalez J."/>
            <person name="Henrissat B."/>
            <person name="Kuo A."/>
            <person name="Liang C."/>
            <person name="Lipzen A."/>
            <person name="Lutzoni F."/>
            <person name="Magnuson J."/>
            <person name="Mondo S."/>
            <person name="Nolan M."/>
            <person name="Ohm R."/>
            <person name="Pangilinan J."/>
            <person name="Park H.-J."/>
            <person name="Ramirez L."/>
            <person name="Alfaro M."/>
            <person name="Sun H."/>
            <person name="Tritt A."/>
            <person name="Yoshinaga Y."/>
            <person name="Zwiers L.-H."/>
            <person name="Turgeon B."/>
            <person name="Goodwin S."/>
            <person name="Spatafora J."/>
            <person name="Crous P."/>
            <person name="Grigoriev I."/>
        </authorList>
    </citation>
    <scope>NUCLEOTIDE SEQUENCE</scope>
    <source>
        <strain evidence="2">CBS 121739</strain>
    </source>
</reference>
<dbReference type="GeneID" id="54480541"/>
<name>A0A6A6VV08_9PEZI</name>
<evidence type="ECO:0000313" key="2">
    <source>
        <dbReference type="EMBL" id="KAF2753709.1"/>
    </source>
</evidence>
<dbReference type="EMBL" id="ML996583">
    <property type="protein sequence ID" value="KAF2753709.1"/>
    <property type="molecule type" value="Genomic_DNA"/>
</dbReference>
<feature type="compositionally biased region" description="Low complexity" evidence="1">
    <location>
        <begin position="467"/>
        <end position="477"/>
    </location>
</feature>
<protein>
    <submittedName>
        <fullName evidence="2">Uncharacterized protein</fullName>
    </submittedName>
</protein>
<feature type="region of interest" description="Disordered" evidence="1">
    <location>
        <begin position="426"/>
        <end position="486"/>
    </location>
</feature>
<dbReference type="AlphaFoldDB" id="A0A6A6VV08"/>
<accession>A0A6A6VV08</accession>
<feature type="compositionally biased region" description="Basic and acidic residues" evidence="1">
    <location>
        <begin position="426"/>
        <end position="436"/>
    </location>
</feature>
<feature type="compositionally biased region" description="Polar residues" evidence="1">
    <location>
        <begin position="116"/>
        <end position="130"/>
    </location>
</feature>
<proteinExistence type="predicted"/>
<dbReference type="RefSeq" id="XP_033596160.1">
    <property type="nucleotide sequence ID" value="XM_033739487.1"/>
</dbReference>
<evidence type="ECO:0000313" key="3">
    <source>
        <dbReference type="Proteomes" id="UP000799437"/>
    </source>
</evidence>
<organism evidence="2 3">
    <name type="scientific">Pseudovirgaria hyperparasitica</name>
    <dbReference type="NCBI Taxonomy" id="470096"/>
    <lineage>
        <taxon>Eukaryota</taxon>
        <taxon>Fungi</taxon>
        <taxon>Dikarya</taxon>
        <taxon>Ascomycota</taxon>
        <taxon>Pezizomycotina</taxon>
        <taxon>Dothideomycetes</taxon>
        <taxon>Dothideomycetes incertae sedis</taxon>
        <taxon>Acrospermales</taxon>
        <taxon>Acrospermaceae</taxon>
        <taxon>Pseudovirgaria</taxon>
    </lineage>
</organism>
<dbReference type="Proteomes" id="UP000799437">
    <property type="component" value="Unassembled WGS sequence"/>
</dbReference>
<feature type="region of interest" description="Disordered" evidence="1">
    <location>
        <begin position="109"/>
        <end position="130"/>
    </location>
</feature>
<feature type="compositionally biased region" description="Polar residues" evidence="1">
    <location>
        <begin position="1"/>
        <end position="12"/>
    </location>
</feature>
<gene>
    <name evidence="2" type="ORF">EJ05DRAFT_169288</name>
</gene>
<feature type="region of interest" description="Disordered" evidence="1">
    <location>
        <begin position="198"/>
        <end position="303"/>
    </location>
</feature>
<sequence>MFAFGSGSTSLTAGKYDPTQERNPPPLATPLTLPNFVTPEEQVSSWQDGRPPALSALLAALRKPSDICLDHLAAFNVRFNADTPFQNLLSQPSSDPAFFPDLSWLSLEDPKEDSTDATTTAEKPTLSNGRQVPGVKEFRVRLEEVRRPNQEAFSAFTRAAAEGQKPPRLVHLRRFWEGLDNMAYYWDTSLDEYIPLSESATEERHETPPSSPAAKANTPLPPAEGSEPRKKARVVSPPGAGLSSIHPAFDHLMTPKSHLQPRRSPPPPGPHSPSTSRRRLVRRPGVPEGSYKGNRIGNGSGMPEQYRAETVRAFLEAICWAFGITFAPPRRHAHLQVGKVRFPVRMTNIGWRTPQDRKRARLGLFEGPVIGMQCRPEIDFGGGSSSSSSNVEAEQAQQLDAMREFGGLLYLAQERAKEGKVEKRAGSGKWWTREPRWGGGTGGEVGEASGASDEKAEGGLGTGGRAVVGAGSSSSSSSRKRASPVQTWKEVKAGMSMWDSKVRYEAIGKPGGGREAGWDEVYMVSSVRHHVRIVKLRVHAAYLDWLLEGGGGGSISSSDRSAWNAPQVERTRWYDLFAVEDRVEAMTALWGIMGYLMRGQD</sequence>
<dbReference type="OrthoDB" id="5407653at2759"/>
<feature type="region of interest" description="Disordered" evidence="1">
    <location>
        <begin position="1"/>
        <end position="30"/>
    </location>
</feature>